<dbReference type="EMBL" id="CAGA01000005">
    <property type="protein sequence ID" value="CCE27714.1"/>
    <property type="molecule type" value="Genomic_DNA"/>
</dbReference>
<gene>
    <name evidence="1" type="ORF">CPUR_01188</name>
</gene>
<dbReference type="HOGENOM" id="CLU_1309985_0_0_1"/>
<dbReference type="AlphaFoldDB" id="M1WAH0"/>
<reference evidence="1 2" key="1">
    <citation type="journal article" date="2013" name="PLoS Genet.">
        <title>Plant-symbiotic fungi as chemical engineers: Multi-genome analysis of the Clavicipitaceae reveals dynamics of alkaloid loci.</title>
        <authorList>
            <person name="Schardl C.L."/>
            <person name="Young C.A."/>
            <person name="Hesse U."/>
            <person name="Amyotte S.G."/>
            <person name="Andreeva K."/>
            <person name="Calie P.J."/>
            <person name="Fleetwood D.J."/>
            <person name="Haws D.C."/>
            <person name="Moore N."/>
            <person name="Oeser B."/>
            <person name="Panaccione D.G."/>
            <person name="Schweri K.K."/>
            <person name="Voisey C.R."/>
            <person name="Farman M.L."/>
            <person name="Jaromczyk J.W."/>
            <person name="Roe B.A."/>
            <person name="O'Sullivan D.M."/>
            <person name="Scott B."/>
            <person name="Tudzynski P."/>
            <person name="An Z."/>
            <person name="Arnaoudova E.G."/>
            <person name="Bullock C.T."/>
            <person name="Charlton N.D."/>
            <person name="Chen L."/>
            <person name="Cox M."/>
            <person name="Dinkins R.D."/>
            <person name="Florea S."/>
            <person name="Glenn A.E."/>
            <person name="Gordon A."/>
            <person name="Gueldener U."/>
            <person name="Harris D.R."/>
            <person name="Hollin W."/>
            <person name="Jaromczyk J."/>
            <person name="Johnson R.D."/>
            <person name="Khan A.K."/>
            <person name="Leistner E."/>
            <person name="Leuchtmann A."/>
            <person name="Li C."/>
            <person name="Liu J."/>
            <person name="Liu J."/>
            <person name="Liu M."/>
            <person name="Mace W."/>
            <person name="Machado C."/>
            <person name="Nagabhyru P."/>
            <person name="Pan J."/>
            <person name="Schmid J."/>
            <person name="Sugawara K."/>
            <person name="Steiner U."/>
            <person name="Takach J.E."/>
            <person name="Tanaka E."/>
            <person name="Webb J.S."/>
            <person name="Wilson E.V."/>
            <person name="Wiseman J.L."/>
            <person name="Yoshida R."/>
            <person name="Zeng Z."/>
        </authorList>
    </citation>
    <scope>NUCLEOTIDE SEQUENCE [LARGE SCALE GENOMIC DNA]</scope>
    <source>
        <strain evidence="1 2">20.1</strain>
    </source>
</reference>
<evidence type="ECO:0000313" key="2">
    <source>
        <dbReference type="Proteomes" id="UP000016801"/>
    </source>
</evidence>
<protein>
    <submittedName>
        <fullName evidence="1">Uncharacterized protein</fullName>
    </submittedName>
</protein>
<sequence length="210" mass="23839">MNNAETASRPDFLPAGELKLVLHQRGHCEQVPPFQSGARVRLTGLLQSLLDLFNEIEEESREDSGDLGQRLDALDLKLTMPNRNFIARMNNRTVVDEVPSDIKAMLIELGEVAVLDREGDKRRQLETAFGAKTRAVQTRQRATDRERFIKACQRRTVPAPSEIFFRRWECIFKPSWANGKLIKLAEYSGILPPNFTLIGIANGRYEVAFV</sequence>
<dbReference type="Proteomes" id="UP000016801">
    <property type="component" value="Unassembled WGS sequence"/>
</dbReference>
<organism evidence="1 2">
    <name type="scientific">Claviceps purpurea (strain 20.1)</name>
    <name type="common">Ergot fungus</name>
    <name type="synonym">Sphacelia segetum</name>
    <dbReference type="NCBI Taxonomy" id="1111077"/>
    <lineage>
        <taxon>Eukaryota</taxon>
        <taxon>Fungi</taxon>
        <taxon>Dikarya</taxon>
        <taxon>Ascomycota</taxon>
        <taxon>Pezizomycotina</taxon>
        <taxon>Sordariomycetes</taxon>
        <taxon>Hypocreomycetidae</taxon>
        <taxon>Hypocreales</taxon>
        <taxon>Clavicipitaceae</taxon>
        <taxon>Claviceps</taxon>
    </lineage>
</organism>
<evidence type="ECO:0000313" key="1">
    <source>
        <dbReference type="EMBL" id="CCE27714.1"/>
    </source>
</evidence>
<dbReference type="VEuPathDB" id="FungiDB:CPUR_01188"/>
<accession>M1WAH0</accession>
<name>M1WAH0_CLAP2</name>
<keyword evidence="2" id="KW-1185">Reference proteome</keyword>
<proteinExistence type="predicted"/>
<comment type="caution">
    <text evidence="1">The sequence shown here is derived from an EMBL/GenBank/DDBJ whole genome shotgun (WGS) entry which is preliminary data.</text>
</comment>
<dbReference type="OrthoDB" id="4957064at2759"/>